<comment type="caution">
    <text evidence="2">The sequence shown here is derived from an EMBL/GenBank/DDBJ whole genome shotgun (WGS) entry which is preliminary data.</text>
</comment>
<accession>A0A420PZ92</accession>
<evidence type="ECO:0000313" key="3">
    <source>
        <dbReference type="Proteomes" id="UP000285860"/>
    </source>
</evidence>
<dbReference type="VEuPathDB" id="FungiDB:FOXG_20626"/>
<evidence type="ECO:0000313" key="2">
    <source>
        <dbReference type="EMBL" id="RKK97842.1"/>
    </source>
</evidence>
<dbReference type="VEuPathDB" id="FungiDB:FOIG_12704"/>
<gene>
    <name evidence="2" type="ORF">BFJ68_g13900</name>
</gene>
<sequence>MSNDTVRPDECDDETNRTYSTNVHSEKLHLPSEPKDNQPSRLLVGVRDMQRSNLITSQQAVAPGVMVRSSTAGSRPSTFAAASFLSQNAKDVIAVATTTGHTRRPRRNGFLPFLRCLPLDDTYFRRSRAPDCPSQIGASPDLLSPAARRASQDAETSRGEGAKDNLRGEGELGLRDIPEEEYLACAAYAHGERCSWDHWASWFATQ</sequence>
<name>A0A420PZ92_FUSOX</name>
<dbReference type="VEuPathDB" id="FungiDB:FOZG_13636"/>
<evidence type="ECO:0000256" key="1">
    <source>
        <dbReference type="SAM" id="MobiDB-lite"/>
    </source>
</evidence>
<dbReference type="EMBL" id="MRCY01000108">
    <property type="protein sequence ID" value="RKK97842.1"/>
    <property type="molecule type" value="Genomic_DNA"/>
</dbReference>
<feature type="compositionally biased region" description="Basic and acidic residues" evidence="1">
    <location>
        <begin position="24"/>
        <end position="38"/>
    </location>
</feature>
<dbReference type="Proteomes" id="UP000285860">
    <property type="component" value="Unassembled WGS sequence"/>
</dbReference>
<feature type="region of interest" description="Disordered" evidence="1">
    <location>
        <begin position="1"/>
        <end position="38"/>
    </location>
</feature>
<proteinExistence type="predicted"/>
<feature type="compositionally biased region" description="Basic and acidic residues" evidence="1">
    <location>
        <begin position="150"/>
        <end position="171"/>
    </location>
</feature>
<dbReference type="AlphaFoldDB" id="A0A420PZ92"/>
<protein>
    <submittedName>
        <fullName evidence="2">Uncharacterized protein</fullName>
    </submittedName>
</protein>
<organism evidence="2 3">
    <name type="scientific">Fusarium oxysporum</name>
    <name type="common">Fusarium vascular wilt</name>
    <dbReference type="NCBI Taxonomy" id="5507"/>
    <lineage>
        <taxon>Eukaryota</taxon>
        <taxon>Fungi</taxon>
        <taxon>Dikarya</taxon>
        <taxon>Ascomycota</taxon>
        <taxon>Pezizomycotina</taxon>
        <taxon>Sordariomycetes</taxon>
        <taxon>Hypocreomycetidae</taxon>
        <taxon>Hypocreales</taxon>
        <taxon>Nectriaceae</taxon>
        <taxon>Fusarium</taxon>
        <taxon>Fusarium oxysporum species complex</taxon>
    </lineage>
</organism>
<reference evidence="2 3" key="1">
    <citation type="journal article" date="2018" name="Sci. Rep.">
        <title>Characterisation of pathogen-specific regions and novel effector candidates in Fusarium oxysporum f. sp. cepae.</title>
        <authorList>
            <person name="Armitage A.D."/>
            <person name="Taylor A."/>
            <person name="Sobczyk M.K."/>
            <person name="Baxter L."/>
            <person name="Greenfield B.P."/>
            <person name="Bates H.J."/>
            <person name="Wilson F."/>
            <person name="Jackson A.C."/>
            <person name="Ott S."/>
            <person name="Harrison R.J."/>
            <person name="Clarkson J.P."/>
        </authorList>
    </citation>
    <scope>NUCLEOTIDE SEQUENCE [LARGE SCALE GENOMIC DNA]</scope>
    <source>
        <strain evidence="2 3">Fo_A28</strain>
    </source>
</reference>
<dbReference type="VEuPathDB" id="FungiDB:FOMG_17435"/>
<dbReference type="VEuPathDB" id="FungiDB:HZS61_007717"/>
<feature type="region of interest" description="Disordered" evidence="1">
    <location>
        <begin position="131"/>
        <end position="171"/>
    </location>
</feature>